<feature type="domain" description="GGDEF" evidence="1">
    <location>
        <begin position="156"/>
        <end position="293"/>
    </location>
</feature>
<gene>
    <name evidence="2" type="ORF">ABIV_1247</name>
    <name evidence="3" type="ORF">CRV05_02995</name>
</gene>
<organism evidence="3 5">
    <name type="scientific">Halarcobacter bivalviorum</name>
    <dbReference type="NCBI Taxonomy" id="663364"/>
    <lineage>
        <taxon>Bacteria</taxon>
        <taxon>Pseudomonadati</taxon>
        <taxon>Campylobacterota</taxon>
        <taxon>Epsilonproteobacteria</taxon>
        <taxon>Campylobacterales</taxon>
        <taxon>Arcobacteraceae</taxon>
        <taxon>Halarcobacter</taxon>
    </lineage>
</organism>
<dbReference type="SUPFAM" id="SSF55073">
    <property type="entry name" value="Nucleotide cyclase"/>
    <property type="match status" value="1"/>
</dbReference>
<evidence type="ECO:0000259" key="1">
    <source>
        <dbReference type="PROSITE" id="PS50887"/>
    </source>
</evidence>
<dbReference type="InterPro" id="IPR043128">
    <property type="entry name" value="Rev_trsase/Diguanyl_cyclase"/>
</dbReference>
<dbReference type="PANTHER" id="PTHR46663:SF2">
    <property type="entry name" value="GGDEF DOMAIN-CONTAINING PROTEIN"/>
    <property type="match status" value="1"/>
</dbReference>
<evidence type="ECO:0000313" key="5">
    <source>
        <dbReference type="Proteomes" id="UP000289193"/>
    </source>
</evidence>
<sequence>MKYKLNSYNFQMIIALNDHIKTLKKLDDIFSYLSYYLNKDFGINKFEASINHRKIYSNVTEIENNKAESLFIKLNENDKLEVTFYYDSSLEQEKIESSVEAIKTTFNLISQTIYNKYLTYQIKEFSLKDSLTGLYNRQYIDEYLKTILPLSNREKKKIAFLKIGIDHFKAVIDEFDYNIGDKVLQELAVSLKNSVRSSDVVARIDSDEFLVVLHNVDSEENTIKVAQKIIENFKKKKVIVNNITNQTLMKTICAGISMFPDDASKIEEIFRSSDIALYEAKNRGRSQFFKFKKEETNTIELF</sequence>
<dbReference type="RefSeq" id="WP_114839086.1">
    <property type="nucleotide sequence ID" value="NZ_CP031217.1"/>
</dbReference>
<dbReference type="InterPro" id="IPR029787">
    <property type="entry name" value="Nucleotide_cyclase"/>
</dbReference>
<dbReference type="InterPro" id="IPR000160">
    <property type="entry name" value="GGDEF_dom"/>
</dbReference>
<reference evidence="2 4" key="2">
    <citation type="submission" date="2018-07" db="EMBL/GenBank/DDBJ databases">
        <title>Complete genome of the Arcobacter bivalviorum type strain LMG 26154.</title>
        <authorList>
            <person name="Miller W.G."/>
            <person name="Yee E."/>
            <person name="Bono J.L."/>
        </authorList>
    </citation>
    <scope>NUCLEOTIDE SEQUENCE [LARGE SCALE GENOMIC DNA]</scope>
    <source>
        <strain evidence="2 4">LMG 26154</strain>
    </source>
</reference>
<evidence type="ECO:0000313" key="4">
    <source>
        <dbReference type="Proteomes" id="UP000253850"/>
    </source>
</evidence>
<evidence type="ECO:0000313" key="2">
    <source>
        <dbReference type="EMBL" id="AXH12247.1"/>
    </source>
</evidence>
<keyword evidence="5" id="KW-1185">Reference proteome</keyword>
<name>A0AAX2ADH4_9BACT</name>
<dbReference type="Gene3D" id="3.30.70.270">
    <property type="match status" value="1"/>
</dbReference>
<dbReference type="CDD" id="cd01949">
    <property type="entry name" value="GGDEF"/>
    <property type="match status" value="1"/>
</dbReference>
<dbReference type="PROSITE" id="PS50887">
    <property type="entry name" value="GGDEF"/>
    <property type="match status" value="1"/>
</dbReference>
<dbReference type="SMART" id="SM00267">
    <property type="entry name" value="GGDEF"/>
    <property type="match status" value="1"/>
</dbReference>
<protein>
    <submittedName>
        <fullName evidence="2">Diguanylate cyclase</fullName>
    </submittedName>
    <submittedName>
        <fullName evidence="3">GGDEF domain-containing protein</fullName>
    </submittedName>
</protein>
<dbReference type="Proteomes" id="UP000289193">
    <property type="component" value="Unassembled WGS sequence"/>
</dbReference>
<dbReference type="AlphaFoldDB" id="A0AAX2ADH4"/>
<dbReference type="EMBL" id="CP031217">
    <property type="protein sequence ID" value="AXH12247.1"/>
    <property type="molecule type" value="Genomic_DNA"/>
</dbReference>
<proteinExistence type="predicted"/>
<dbReference type="InterPro" id="IPR052163">
    <property type="entry name" value="DGC-Regulatory_Protein"/>
</dbReference>
<dbReference type="PANTHER" id="PTHR46663">
    <property type="entry name" value="DIGUANYLATE CYCLASE DGCT-RELATED"/>
    <property type="match status" value="1"/>
</dbReference>
<dbReference type="Proteomes" id="UP000253850">
    <property type="component" value="Chromosome"/>
</dbReference>
<evidence type="ECO:0000313" key="3">
    <source>
        <dbReference type="EMBL" id="RXK11353.1"/>
    </source>
</evidence>
<dbReference type="NCBIfam" id="TIGR00254">
    <property type="entry name" value="GGDEF"/>
    <property type="match status" value="1"/>
</dbReference>
<accession>A0AAX2ADH4</accession>
<dbReference type="KEGG" id="hbv:ABIV_1247"/>
<dbReference type="EMBL" id="PDKM01000001">
    <property type="protein sequence ID" value="RXK11353.1"/>
    <property type="molecule type" value="Genomic_DNA"/>
</dbReference>
<reference evidence="3 5" key="1">
    <citation type="submission" date="2017-10" db="EMBL/GenBank/DDBJ databases">
        <title>Genomics of the genus Arcobacter.</title>
        <authorList>
            <person name="Perez-Cataluna A."/>
            <person name="Figueras M.J."/>
        </authorList>
    </citation>
    <scope>NUCLEOTIDE SEQUENCE [LARGE SCALE GENOMIC DNA]</scope>
    <source>
        <strain evidence="3 5">CECT 7835</strain>
    </source>
</reference>
<dbReference type="Pfam" id="PF00990">
    <property type="entry name" value="GGDEF"/>
    <property type="match status" value="1"/>
</dbReference>